<dbReference type="GO" id="GO:0016887">
    <property type="term" value="F:ATP hydrolysis activity"/>
    <property type="evidence" value="ECO:0007669"/>
    <property type="project" value="InterPro"/>
</dbReference>
<feature type="domain" description="ABC transporter" evidence="4">
    <location>
        <begin position="4"/>
        <end position="180"/>
    </location>
</feature>
<evidence type="ECO:0000259" key="4">
    <source>
        <dbReference type="PROSITE" id="PS50893"/>
    </source>
</evidence>
<dbReference type="PROSITE" id="PS50893">
    <property type="entry name" value="ABC_TRANSPORTER_2"/>
    <property type="match status" value="2"/>
</dbReference>
<dbReference type="EMBL" id="FNQR01000028">
    <property type="protein sequence ID" value="SEB20711.1"/>
    <property type="molecule type" value="Genomic_DNA"/>
</dbReference>
<dbReference type="AlphaFoldDB" id="A0A1H4HG99"/>
<evidence type="ECO:0000256" key="3">
    <source>
        <dbReference type="SAM" id="MobiDB-lite"/>
    </source>
</evidence>
<sequence length="531" mass="61112">MLLMRAMNIQFTIGPRRLLDIEELKIHKGDRIGLVGKNGQGKTLLLNYLAGKTEMEPQVDFHTDFSWFQQLGDPDNHDNEWKTLSGGEKTLAKLERLFAEDSDLLFLDEPTNNLDWQHIEQLERQLENHQGAFLIVSHDRSLLGKVCTTIWHLEDGKITSYQGDYSFYADQKELEHKQQQEAHEKYLKEKKRLTERLTKKRKQAKGMRKPPSRMGNSEWQLGKNKAAGQQKKIERVSKNIENRMERLEKVDKPFEWEEVKMDYVLHSPIHRKQLLMAKDVHGSVAGRELYQVPFLKLTTGSKTALIGANGSGKTTLIQQLLKGGETVDFAAQVKIGHFDQMLKSLPVKETVLQYVQSTSQLPEHLLRIILGRLRFKADDVHKTIGVLSGGERVKVALARLLTGDFNLLILDEPTNHLDLEAIEALEGLVRDYPGTVLYVTHDRRFVDRTTTHLWVLEEQTVHSFEGSLEEYGKVKQKPKEVEEQEYNMMTLETKLTELVSRISMAPQGEDNSDLEEEYQQVLGQIRKLRNS</sequence>
<dbReference type="Gene3D" id="3.40.50.300">
    <property type="entry name" value="P-loop containing nucleotide triphosphate hydrolases"/>
    <property type="match status" value="3"/>
</dbReference>
<dbReference type="Proteomes" id="UP000198584">
    <property type="component" value="Unassembled WGS sequence"/>
</dbReference>
<dbReference type="InterPro" id="IPR027417">
    <property type="entry name" value="P-loop_NTPase"/>
</dbReference>
<evidence type="ECO:0000313" key="5">
    <source>
        <dbReference type="EMBL" id="SEB20711.1"/>
    </source>
</evidence>
<dbReference type="STRING" id="571932.SAMN05421743_12847"/>
<dbReference type="SMART" id="SM00382">
    <property type="entry name" value="AAA"/>
    <property type="match status" value="2"/>
</dbReference>
<dbReference type="InterPro" id="IPR003439">
    <property type="entry name" value="ABC_transporter-like_ATP-bd"/>
</dbReference>
<dbReference type="GO" id="GO:0005524">
    <property type="term" value="F:ATP binding"/>
    <property type="evidence" value="ECO:0007669"/>
    <property type="project" value="UniProtKB-KW"/>
</dbReference>
<name>A0A1H4HG99_9BACI</name>
<dbReference type="NCBIfam" id="NF000355">
    <property type="entry name" value="ribo_prot_ABC_F"/>
    <property type="match status" value="1"/>
</dbReference>
<dbReference type="CDD" id="cd03221">
    <property type="entry name" value="ABCF_EF-3"/>
    <property type="match status" value="2"/>
</dbReference>
<gene>
    <name evidence="5" type="ORF">SAMN05421743_12847</name>
</gene>
<protein>
    <submittedName>
        <fullName evidence="5">Macrolide transport system ATP-binding/permease protein/pleuromutilin/lincosamide/streptogramin A transport system ATP-binding/permease protein</fullName>
    </submittedName>
</protein>
<dbReference type="InterPro" id="IPR051309">
    <property type="entry name" value="ABCF_ATPase"/>
</dbReference>
<dbReference type="Pfam" id="PF00005">
    <property type="entry name" value="ABC_tran"/>
    <property type="match status" value="3"/>
</dbReference>
<dbReference type="InterPro" id="IPR032781">
    <property type="entry name" value="ABC_tran_Xtn"/>
</dbReference>
<dbReference type="PROSITE" id="PS00211">
    <property type="entry name" value="ABC_TRANSPORTER_1"/>
    <property type="match status" value="1"/>
</dbReference>
<proteinExistence type="predicted"/>
<dbReference type="InterPro" id="IPR017871">
    <property type="entry name" value="ABC_transporter-like_CS"/>
</dbReference>
<dbReference type="SUPFAM" id="SSF52540">
    <property type="entry name" value="P-loop containing nucleoside triphosphate hydrolases"/>
    <property type="match status" value="2"/>
</dbReference>
<dbReference type="PANTHER" id="PTHR42855:SF2">
    <property type="entry name" value="DRUG RESISTANCE ABC TRANSPORTER,ATP-BINDING PROTEIN"/>
    <property type="match status" value="1"/>
</dbReference>
<dbReference type="PANTHER" id="PTHR42855">
    <property type="entry name" value="ABC TRANSPORTER ATP-BINDING SUBUNIT"/>
    <property type="match status" value="1"/>
</dbReference>
<evidence type="ECO:0000256" key="2">
    <source>
        <dbReference type="ARBA" id="ARBA00022840"/>
    </source>
</evidence>
<keyword evidence="2 5" id="KW-0067">ATP-binding</keyword>
<keyword evidence="6" id="KW-1185">Reference proteome</keyword>
<feature type="compositionally biased region" description="Basic residues" evidence="3">
    <location>
        <begin position="199"/>
        <end position="211"/>
    </location>
</feature>
<dbReference type="RefSeq" id="WP_093046908.1">
    <property type="nucleotide sequence ID" value="NZ_FNQR01000028.1"/>
</dbReference>
<dbReference type="InterPro" id="IPR003593">
    <property type="entry name" value="AAA+_ATPase"/>
</dbReference>
<reference evidence="5 6" key="1">
    <citation type="submission" date="2016-10" db="EMBL/GenBank/DDBJ databases">
        <authorList>
            <person name="de Groot N.N."/>
        </authorList>
    </citation>
    <scope>NUCLEOTIDE SEQUENCE [LARGE SCALE GENOMIC DNA]</scope>
    <source>
        <strain evidence="5 6">CCM7597</strain>
    </source>
</reference>
<organism evidence="5 6">
    <name type="scientific">Thalassobacillus cyri</name>
    <dbReference type="NCBI Taxonomy" id="571932"/>
    <lineage>
        <taxon>Bacteria</taxon>
        <taxon>Bacillati</taxon>
        <taxon>Bacillota</taxon>
        <taxon>Bacilli</taxon>
        <taxon>Bacillales</taxon>
        <taxon>Bacillaceae</taxon>
        <taxon>Thalassobacillus</taxon>
    </lineage>
</organism>
<feature type="domain" description="ABC transporter" evidence="4">
    <location>
        <begin position="275"/>
        <end position="483"/>
    </location>
</feature>
<dbReference type="Pfam" id="PF12848">
    <property type="entry name" value="ABC_tran_Xtn"/>
    <property type="match status" value="1"/>
</dbReference>
<keyword evidence="1" id="KW-0547">Nucleotide-binding</keyword>
<feature type="region of interest" description="Disordered" evidence="3">
    <location>
        <begin position="199"/>
        <end position="230"/>
    </location>
</feature>
<accession>A0A1H4HG99</accession>
<evidence type="ECO:0000313" key="6">
    <source>
        <dbReference type="Proteomes" id="UP000198584"/>
    </source>
</evidence>
<evidence type="ECO:0000256" key="1">
    <source>
        <dbReference type="ARBA" id="ARBA00022741"/>
    </source>
</evidence>
<dbReference type="OrthoDB" id="9760950at2"/>